<dbReference type="Gene3D" id="1.25.40.10">
    <property type="entry name" value="Tetratricopeptide repeat domain"/>
    <property type="match status" value="1"/>
</dbReference>
<feature type="region of interest" description="Disordered" evidence="2">
    <location>
        <begin position="1123"/>
        <end position="1149"/>
    </location>
</feature>
<feature type="compositionally biased region" description="Basic and acidic residues" evidence="2">
    <location>
        <begin position="1241"/>
        <end position="1255"/>
    </location>
</feature>
<feature type="compositionally biased region" description="Polar residues" evidence="2">
    <location>
        <begin position="935"/>
        <end position="948"/>
    </location>
</feature>
<dbReference type="InterPro" id="IPR001194">
    <property type="entry name" value="cDENN_dom"/>
</dbReference>
<evidence type="ECO:0000313" key="6">
    <source>
        <dbReference type="Proteomes" id="UP001075354"/>
    </source>
</evidence>
<feature type="compositionally biased region" description="Polar residues" evidence="2">
    <location>
        <begin position="1567"/>
        <end position="1576"/>
    </location>
</feature>
<organism evidence="5 6">
    <name type="scientific">Megalurothrips usitatus</name>
    <name type="common">bean blossom thrips</name>
    <dbReference type="NCBI Taxonomy" id="439358"/>
    <lineage>
        <taxon>Eukaryota</taxon>
        <taxon>Metazoa</taxon>
        <taxon>Ecdysozoa</taxon>
        <taxon>Arthropoda</taxon>
        <taxon>Hexapoda</taxon>
        <taxon>Insecta</taxon>
        <taxon>Pterygota</taxon>
        <taxon>Neoptera</taxon>
        <taxon>Paraneoptera</taxon>
        <taxon>Thysanoptera</taxon>
        <taxon>Terebrantia</taxon>
        <taxon>Thripoidea</taxon>
        <taxon>Thripidae</taxon>
        <taxon>Megalurothrips</taxon>
    </lineage>
</organism>
<evidence type="ECO:0000313" key="5">
    <source>
        <dbReference type="EMBL" id="KAJ1532291.1"/>
    </source>
</evidence>
<reference evidence="5" key="1">
    <citation type="submission" date="2022-12" db="EMBL/GenBank/DDBJ databases">
        <title>Chromosome-level genome assembly of the bean flower thrips Megalurothrips usitatus.</title>
        <authorList>
            <person name="Ma L."/>
            <person name="Liu Q."/>
            <person name="Li H."/>
            <person name="Cai W."/>
        </authorList>
    </citation>
    <scope>NUCLEOTIDE SEQUENCE</scope>
    <source>
        <strain evidence="5">Cailab_2022a</strain>
    </source>
</reference>
<gene>
    <name evidence="5" type="ORF">ONE63_000900</name>
</gene>
<dbReference type="InterPro" id="IPR005113">
    <property type="entry name" value="uDENN_dom"/>
</dbReference>
<dbReference type="InterPro" id="IPR043153">
    <property type="entry name" value="DENN_C"/>
</dbReference>
<feature type="region of interest" description="Disordered" evidence="2">
    <location>
        <begin position="1638"/>
        <end position="1670"/>
    </location>
</feature>
<dbReference type="SMART" id="SM00801">
    <property type="entry name" value="dDENN"/>
    <property type="match status" value="1"/>
</dbReference>
<feature type="compositionally biased region" description="Basic and acidic residues" evidence="2">
    <location>
        <begin position="1390"/>
        <end position="1421"/>
    </location>
</feature>
<evidence type="ECO:0000256" key="1">
    <source>
        <dbReference type="ARBA" id="ARBA00022658"/>
    </source>
</evidence>
<name>A0AAV7Y6Y9_9NEOP</name>
<comment type="caution">
    <text evidence="5">The sequence shown here is derived from an EMBL/GenBank/DDBJ whole genome shotgun (WGS) entry which is preliminary data.</text>
</comment>
<feature type="region of interest" description="Disordered" evidence="2">
    <location>
        <begin position="1567"/>
        <end position="1612"/>
    </location>
</feature>
<dbReference type="Gene3D" id="3.40.50.11500">
    <property type="match status" value="1"/>
</dbReference>
<feature type="compositionally biased region" description="Low complexity" evidence="2">
    <location>
        <begin position="1817"/>
        <end position="1833"/>
    </location>
</feature>
<dbReference type="InterPro" id="IPR005112">
    <property type="entry name" value="dDENN_dom"/>
</dbReference>
<feature type="compositionally biased region" description="Low complexity" evidence="2">
    <location>
        <begin position="908"/>
        <end position="918"/>
    </location>
</feature>
<dbReference type="Pfam" id="PF03456">
    <property type="entry name" value="uDENN"/>
    <property type="match status" value="1"/>
</dbReference>
<feature type="region of interest" description="Disordered" evidence="2">
    <location>
        <begin position="1737"/>
        <end position="1759"/>
    </location>
</feature>
<dbReference type="Pfam" id="PF03455">
    <property type="entry name" value="dDENN"/>
    <property type="match status" value="1"/>
</dbReference>
<dbReference type="GO" id="GO:0005085">
    <property type="term" value="F:guanyl-nucleotide exchange factor activity"/>
    <property type="evidence" value="ECO:0007669"/>
    <property type="project" value="UniProtKB-KW"/>
</dbReference>
<dbReference type="InterPro" id="IPR023341">
    <property type="entry name" value="MABP"/>
</dbReference>
<feature type="region of interest" description="Disordered" evidence="2">
    <location>
        <begin position="906"/>
        <end position="962"/>
    </location>
</feature>
<evidence type="ECO:0000259" key="4">
    <source>
        <dbReference type="PROSITE" id="PS51498"/>
    </source>
</evidence>
<proteinExistence type="predicted"/>
<feature type="compositionally biased region" description="Basic and acidic residues" evidence="2">
    <location>
        <begin position="1577"/>
        <end position="1591"/>
    </location>
</feature>
<dbReference type="EMBL" id="JAPTSV010000001">
    <property type="protein sequence ID" value="KAJ1532291.1"/>
    <property type="molecule type" value="Genomic_DNA"/>
</dbReference>
<keyword evidence="6" id="KW-1185">Reference proteome</keyword>
<protein>
    <recommendedName>
        <fullName evidence="7">DENN domain-containing protein Crag</fullName>
    </recommendedName>
</protein>
<dbReference type="Pfam" id="PF02141">
    <property type="entry name" value="DENN"/>
    <property type="match status" value="1"/>
</dbReference>
<accession>A0AAV7Y6Y9</accession>
<feature type="region of interest" description="Disordered" evidence="2">
    <location>
        <begin position="1812"/>
        <end position="1846"/>
    </location>
</feature>
<evidence type="ECO:0000259" key="3">
    <source>
        <dbReference type="PROSITE" id="PS50211"/>
    </source>
</evidence>
<sequence>MDDRRIADYFVVAGLPPNPQPLEDVSRDGTMPCGVVGPAPITDLAVIFPSLGESPPQGYNLLEFTPSGLPANLNHGSYRTPEVYLCYRRGRDKPPLVDIGVMYEGKERIMQDAEVIKKTPYGKVANVNNSTAQIFVTYRRASPSMPCNELVVTDICVIIESKGEIPPPAFCVLKKNLNKGIVGSVVFLCYKKSMNRANLISYKPDILSRYPRHDLPNFPFPLSVPLFCLPMGASLECWPKKAMQPRPVFSTFVLTVSDAAEKVYGSAITFYEPYSEDQLSDEQIDQLQLPEDAEPEEYTYNVNKCICLLSHWPFFDTFEHFLLFLYSMACSGPQPVPIERYISHFLEDVPFPSPQRPRILVQLSPAERVILTQPEDLPLPRSGARFRSLLINLGPDNCLLVLLCILTEQKLLVHSLRPDVLTAVAEAISMIIFPFKWQCPYIPLCPLGLAEVLHAPLPFLIGVDSRFFDLHDPPIDVICVDLDTNNITLCDEKRNLNTKLLPKKPARTLRNTLEQLYQKVSKSMAQYANIGLQDPSHDEGIDRDFQLKRKEQALELEIQEAFLRFMSSILRGYRVYLMPITKAPTIGTTDPNSLFNLGGFLRSRDKSYHKFFTLVMKTQMFIRFIEERSFVSDMDAGLAFFDICCEKMNNEDSVTHLIELDEALNNERTVFIMPPEPPLNSTTTYSYNGCFSLNPTLFSSKEIKHLLRIGGGRLSNSSGGLGVPGSPMARRTKHEVKSAQKLARKSASSPENWAKCLVGTCYSLWFIHLPSHIMMNPKKASTRLRTAYDLLNMMQRMKLQPTDEVCYRVMMQLCGVYSTPVLAVKLLFLMKRSGVQPNAITYGFYNRAVLEATWPSDMNNSSQLLWNKLRNVIMGAALFRRAGTKGQVSRRASAFVEDGSAGGDHLVDASSHTSSVDSSDTKTVEQLVGDDTKVKNGSQSDTGYSSHSDNLRENTDFAPPSDSIIDITVSEDINDVEWVTNVKRPQSIVQNMDLSSTATLDSNKSRAGLGNAASTDFAALDRFRSRVGSIVRPTAESLLSNRNLQQQPFESSAGLLMTSQYDGRSAPLTEECEGLDVLPDSVSPVLENGKIGSPGNPRRSRGRSGSCSDFTFSQRLSQHEKNAPFHPTLAPHSPKAPVEPGSPISPNPAEHFKILMRSESFANDAGILEKLHKLKLGLSPSPNDVSGDCKTVQPNSNVGANGPTDNANNVRNVSFPRASSVSKALFGRRGSFNFRRSQNSESRESLSENPDERSSAENSRGGSTDDLDSLGSQHTTPTRRILASWNNQWNNSQWGSRIWGSKDGQPEQQSNENLSSTAGPSPSRSLPKSPTRTPVTENDPLGALVGEIEEEVEEDAQSGGLEGPEESNNISLGLDEDGNPILFGVRRTGKSTEKGVARSATFHEDEHGAPGSQDLREDSSKSKLMQRSSTITMPLDAQEAGGGSVASSIGSLGSSFKLPFRPSNMKRQSSPNALAVDRHSTSYPVPLQYHVPKPSVPNGRYSPGRFSLRKADLRIGQQIIENAITNFSPSSLTSRKSSELLMGGFNSLKSAATSVAKKFDEIKEAVSSNNTPTKATNMDREGSYYDDDHPEGSSTADDSNNTTRSRKVSNEFSPSVTQNLEYWGSNLLDLFGDTSRKGSSSNLQPLGETSSISSQQMPILPENLYPKPKRDPRVPVAMKLILTTCSKCHNCGSILYDEEIMAGWSPEDSNLNTKCQFCEKATVPFLTITVMDYRSHPKAPTGMSQESLHSSPKRKNSGSLSVRASWMSLNSGSLLSVAETEETKLPLAESDEVTESVPSMTVIPENTVSPEFLTPVSETSGAAPSETAASTTSDYDTPTTEVMAAPGDTPLQLQSENMTETPDVTESVNGVLDSAFLSTPKEDSTAPNSVPEVVTNHKSEEDPVTLELITVPYLNPLVLRKELENILHAEGDVCLTRPCFVDEHPIIFWNMVWAMERIAVESHLPGLCLQAGTVLRQQANIHPSWSNADHRHVVVRCMWDNPRLHEEVGLPMYVLWQQDDQHSSLISALLTDRTTVSRPVMEMIIASIRCNDLLEPLRKLATERQKLKGRGVTRNHSIYRDILFLAFIVLGRDNIHQASFDREYENAFDKLSEQERKLYHPCDHPLSIPSLCCRHYFRELEL</sequence>
<dbReference type="GO" id="GO:0032483">
    <property type="term" value="P:regulation of Rab protein signal transduction"/>
    <property type="evidence" value="ECO:0007669"/>
    <property type="project" value="TreeGrafter"/>
</dbReference>
<dbReference type="PANTHER" id="PTHR12296">
    <property type="entry name" value="DENN DOMAIN-CONTAINING PROTEIN 4"/>
    <property type="match status" value="1"/>
</dbReference>
<keyword evidence="1" id="KW-0344">Guanine-nucleotide releasing factor</keyword>
<feature type="compositionally biased region" description="Polar residues" evidence="2">
    <location>
        <begin position="1306"/>
        <end position="1336"/>
    </location>
</feature>
<feature type="region of interest" description="Disordered" evidence="2">
    <location>
        <begin position="1079"/>
        <end position="1109"/>
    </location>
</feature>
<dbReference type="SMART" id="SM00800">
    <property type="entry name" value="uDENN"/>
    <property type="match status" value="1"/>
</dbReference>
<feature type="compositionally biased region" description="Polar residues" evidence="2">
    <location>
        <begin position="1638"/>
        <end position="1657"/>
    </location>
</feature>
<dbReference type="Gene3D" id="2.100.10.50">
    <property type="match status" value="1"/>
</dbReference>
<feature type="region of interest" description="Disordered" evidence="2">
    <location>
        <begin position="1294"/>
        <end position="1428"/>
    </location>
</feature>
<feature type="compositionally biased region" description="Acidic residues" evidence="2">
    <location>
        <begin position="1347"/>
        <end position="1356"/>
    </location>
</feature>
<feature type="domain" description="MABP" evidence="4">
    <location>
        <begin position="38"/>
        <end position="194"/>
    </location>
</feature>
<dbReference type="InterPro" id="IPR011990">
    <property type="entry name" value="TPR-like_helical_dom_sf"/>
</dbReference>
<feature type="compositionally biased region" description="Polar residues" evidence="2">
    <location>
        <begin position="1592"/>
        <end position="1603"/>
    </location>
</feature>
<dbReference type="GO" id="GO:0031410">
    <property type="term" value="C:cytoplasmic vesicle"/>
    <property type="evidence" value="ECO:0007669"/>
    <property type="project" value="TreeGrafter"/>
</dbReference>
<feature type="compositionally biased region" description="Polar residues" evidence="2">
    <location>
        <begin position="1192"/>
        <end position="1212"/>
    </location>
</feature>
<dbReference type="InterPro" id="IPR037516">
    <property type="entry name" value="Tripartite_DENN"/>
</dbReference>
<evidence type="ECO:0008006" key="7">
    <source>
        <dbReference type="Google" id="ProtNLM"/>
    </source>
</evidence>
<feature type="domain" description="UDENN" evidence="3">
    <location>
        <begin position="186"/>
        <end position="636"/>
    </location>
</feature>
<dbReference type="SMART" id="SM00799">
    <property type="entry name" value="DENN"/>
    <property type="match status" value="1"/>
</dbReference>
<feature type="region of interest" description="Disordered" evidence="2">
    <location>
        <begin position="1235"/>
        <end position="1276"/>
    </location>
</feature>
<evidence type="ECO:0000256" key="2">
    <source>
        <dbReference type="SAM" id="MobiDB-lite"/>
    </source>
</evidence>
<feature type="region of interest" description="Disordered" evidence="2">
    <location>
        <begin position="1179"/>
        <end position="1212"/>
    </location>
</feature>
<dbReference type="InterPro" id="IPR051696">
    <property type="entry name" value="DENN_Domain_GEFs"/>
</dbReference>
<dbReference type="Proteomes" id="UP001075354">
    <property type="component" value="Chromosome 1"/>
</dbReference>
<dbReference type="PROSITE" id="PS51498">
    <property type="entry name" value="MABP"/>
    <property type="match status" value="1"/>
</dbReference>
<dbReference type="PROSITE" id="PS50211">
    <property type="entry name" value="DENN"/>
    <property type="match status" value="1"/>
</dbReference>
<dbReference type="PANTHER" id="PTHR12296:SF30">
    <property type="entry name" value="DENN DOMAIN-CONTAINING PROTEIN CRAG"/>
    <property type="match status" value="1"/>
</dbReference>